<organism evidence="2 3">
    <name type="scientific">Xenorhabdus nematophila (strain ATCC 19061 / DSM 3370 / CCUG 14189 / LMG 1036 / NCIMB 9965 / AN6)</name>
    <dbReference type="NCBI Taxonomy" id="406817"/>
    <lineage>
        <taxon>Bacteria</taxon>
        <taxon>Pseudomonadati</taxon>
        <taxon>Pseudomonadota</taxon>
        <taxon>Gammaproteobacteria</taxon>
        <taxon>Enterobacterales</taxon>
        <taxon>Morganellaceae</taxon>
        <taxon>Xenorhabdus</taxon>
    </lineage>
</organism>
<dbReference type="eggNOG" id="COG0543">
    <property type="taxonomic scope" value="Bacteria"/>
</dbReference>
<keyword evidence="3" id="KW-1185">Reference proteome</keyword>
<dbReference type="SUPFAM" id="SSF63380">
    <property type="entry name" value="Riboflavin synthase domain-like"/>
    <property type="match status" value="1"/>
</dbReference>
<sequence length="113" mass="12954">MDKKSSIFNGDWYIPKDDGYIKIHVAKNKNGLFSDLICEKLEVNDLLWIYGPYGDFTAQNRSEMRDIVFVATGTGFAPIKSLVESGVFNENKVSLFLGREKKSRSLFLRKRLI</sequence>
<protein>
    <recommendedName>
        <fullName evidence="1">Oxidoreductase FAD/NAD(P)-binding domain-containing protein</fullName>
    </recommendedName>
</protein>
<evidence type="ECO:0000313" key="3">
    <source>
        <dbReference type="Proteomes" id="UP000008075"/>
    </source>
</evidence>
<evidence type="ECO:0000313" key="2">
    <source>
        <dbReference type="EMBL" id="CBJ88651.1"/>
    </source>
</evidence>
<dbReference type="PANTHER" id="PTHR47354">
    <property type="entry name" value="NADH OXIDOREDUCTASE HCR"/>
    <property type="match status" value="1"/>
</dbReference>
<dbReference type="InterPro" id="IPR039261">
    <property type="entry name" value="FNR_nucleotide-bd"/>
</dbReference>
<dbReference type="AlphaFoldDB" id="D3VIV1"/>
<evidence type="ECO:0000259" key="1">
    <source>
        <dbReference type="Pfam" id="PF00175"/>
    </source>
</evidence>
<dbReference type="Gene3D" id="2.40.30.10">
    <property type="entry name" value="Translation factors"/>
    <property type="match status" value="1"/>
</dbReference>
<reference evidence="2 3" key="1">
    <citation type="journal article" date="2011" name="PLoS ONE">
        <title>The entomopathogenic bacterial endosymbionts xenorhabdus and photorhabdus: convergent lifestyles from divergent genomes.</title>
        <authorList>
            <person name="Chaston J.M."/>
            <person name="Suen G."/>
            <person name="Tucker S.L."/>
            <person name="Andersen A.W."/>
            <person name="Bhasin A."/>
            <person name="Bode E."/>
            <person name="Bode H.B."/>
            <person name="Brachmann A.O."/>
            <person name="Cowles C.E."/>
            <person name="Cowles K.N."/>
            <person name="Darby C."/>
            <person name="de Leon L."/>
            <person name="Drace K."/>
            <person name="Du Z."/>
            <person name="Givaudan A."/>
            <person name="Herbert Tran E.E."/>
            <person name="Jewell K.A."/>
            <person name="Knack J.J."/>
            <person name="Krasomil-Osterfeld K.C."/>
            <person name="Kukor R."/>
            <person name="Lanois A."/>
            <person name="Latreille P."/>
            <person name="Leimgruber N.K."/>
            <person name="Lipke C.M."/>
            <person name="Liu R."/>
            <person name="Lu X."/>
            <person name="Martens E.C."/>
            <person name="Marri P.R."/>
            <person name="Medigue C."/>
            <person name="Menard M.L."/>
            <person name="Miller N.M."/>
            <person name="Morales-Soto N."/>
            <person name="Norton S."/>
            <person name="Ogier J.C."/>
            <person name="Orchard S.S."/>
            <person name="Park D."/>
            <person name="Park Y."/>
            <person name="Qurollo B.A."/>
            <person name="Sugar D.R."/>
            <person name="Richards G.R."/>
            <person name="Rouy Z."/>
            <person name="Slominski B."/>
            <person name="Slominski K."/>
            <person name="Snyder H."/>
            <person name="Tjaden B.C."/>
            <person name="van der Hoeven R."/>
            <person name="Welch R.D."/>
            <person name="Wheeler C."/>
            <person name="Xiang B."/>
            <person name="Barbazuk B."/>
            <person name="Gaudriault S."/>
            <person name="Goodner B."/>
            <person name="Slater S.C."/>
            <person name="Forst S."/>
            <person name="Goldman B.S."/>
            <person name="Goodrich-Blair H."/>
        </authorList>
    </citation>
    <scope>NUCLEOTIDE SEQUENCE [LARGE SCALE GENOMIC DNA]</scope>
    <source>
        <strain evidence="3">ATCC 19061 / DSM 3370 / CCUG 14189 / LMG 1036 / NCIMB 9965 / AN6</strain>
    </source>
</reference>
<gene>
    <name evidence="2" type="ordered locus">XNC1_0577</name>
</gene>
<accession>D3VIV1</accession>
<dbReference type="GeneID" id="94018652"/>
<dbReference type="Pfam" id="PF00175">
    <property type="entry name" value="NAD_binding_1"/>
    <property type="match status" value="1"/>
</dbReference>
<feature type="domain" description="Oxidoreductase FAD/NAD(P)-binding" evidence="1">
    <location>
        <begin position="69"/>
        <end position="110"/>
    </location>
</feature>
<dbReference type="HOGENOM" id="CLU_2132565_0_0_6"/>
<dbReference type="STRING" id="406817.XNC1_0577"/>
<dbReference type="PANTHER" id="PTHR47354:SF5">
    <property type="entry name" value="PROTEIN RFBI"/>
    <property type="match status" value="1"/>
</dbReference>
<dbReference type="InterPro" id="IPR017938">
    <property type="entry name" value="Riboflavin_synthase-like_b-brl"/>
</dbReference>
<dbReference type="EMBL" id="FN667742">
    <property type="protein sequence ID" value="CBJ88651.1"/>
    <property type="molecule type" value="Genomic_DNA"/>
</dbReference>
<dbReference type="RefSeq" id="WP_013183347.1">
    <property type="nucleotide sequence ID" value="NC_014228.1"/>
</dbReference>
<name>D3VIV1_XENNA</name>
<proteinExistence type="predicted"/>
<dbReference type="GO" id="GO:0016491">
    <property type="term" value="F:oxidoreductase activity"/>
    <property type="evidence" value="ECO:0007669"/>
    <property type="project" value="InterPro"/>
</dbReference>
<dbReference type="InterPro" id="IPR050415">
    <property type="entry name" value="MRET"/>
</dbReference>
<dbReference type="SUPFAM" id="SSF52343">
    <property type="entry name" value="Ferredoxin reductase-like, C-terminal NADP-linked domain"/>
    <property type="match status" value="1"/>
</dbReference>
<dbReference type="Proteomes" id="UP000008075">
    <property type="component" value="Chromosome"/>
</dbReference>
<dbReference type="Gene3D" id="3.40.50.80">
    <property type="entry name" value="Nucleotide-binding domain of ferredoxin-NADP reductase (FNR) module"/>
    <property type="match status" value="1"/>
</dbReference>
<dbReference type="KEGG" id="xne:XNC1_0577"/>
<dbReference type="InterPro" id="IPR001433">
    <property type="entry name" value="OxRdtase_FAD/NAD-bd"/>
</dbReference>